<gene>
    <name evidence="2" type="ORF">SAMN05444128_1525</name>
</gene>
<dbReference type="Pfam" id="PF04734">
    <property type="entry name" value="Ceramidase_alk"/>
    <property type="match status" value="1"/>
</dbReference>
<dbReference type="AlphaFoldDB" id="A0A1R3X3Q1"/>
<feature type="domain" description="Neutral/alkaline non-lysosomal ceramidase N-terminal" evidence="1">
    <location>
        <begin position="42"/>
        <end position="251"/>
    </location>
</feature>
<protein>
    <submittedName>
        <fullName evidence="2">Neutral/alkaline non-lysosomal ceramidase, N-terminal</fullName>
    </submittedName>
</protein>
<sequence length="426" mass="47167">MQGCLLKRVDHTPYTQTDYYRATLQELGQQPPVATESDSLEVGWAKVNITPPAGSPLAGYGKRRGLRYSAVHDSAWVRTFAFDNGQTEVFFVSLDMLIAPMTVTAELEKAYAGLGLQPGQVYLSATHTHTSFGGWGENLVGWLMAGRYSEQIVKQTAAHIVRSIQLARQNKQPARLGYGEAYTSRLVRNRLTDSLAGRDTTVRFFKMAQASGKTAVLATFSAHATILPSMDPVLSRDYPGEMVDQLEKTVDFAAFSAGAVGSQAVVALHGDTYQSTASVGQQLAAAIKRKLPAVEMQHKVRLGYARQKLFLPEPQWRLTDNYRLAPSLFHWLFGKYPTYISSLQLGNVMLLGVPADYSGELVPELKPQGQSVVVTSFNGGYAGYITPDRHYYLDESETRAMNFYGPQSGSYLTEILNRILKQYRRP</sequence>
<dbReference type="Proteomes" id="UP000187181">
    <property type="component" value="Unassembled WGS sequence"/>
</dbReference>
<reference evidence="3" key="1">
    <citation type="submission" date="2017-01" db="EMBL/GenBank/DDBJ databases">
        <authorList>
            <person name="Varghese N."/>
            <person name="Submissions S."/>
        </authorList>
    </citation>
    <scope>NUCLEOTIDE SEQUENCE [LARGE SCALE GENOMIC DNA]</scope>
    <source>
        <strain evidence="3">LP100</strain>
    </source>
</reference>
<accession>A0A1R3X3Q1</accession>
<evidence type="ECO:0000313" key="3">
    <source>
        <dbReference type="Proteomes" id="UP000187181"/>
    </source>
</evidence>
<dbReference type="STRING" id="1317125.SAMN05444128_1525"/>
<proteinExistence type="predicted"/>
<evidence type="ECO:0000313" key="2">
    <source>
        <dbReference type="EMBL" id="SIT85351.1"/>
    </source>
</evidence>
<dbReference type="InterPro" id="IPR031329">
    <property type="entry name" value="NEUT/ALK_ceramidase_N"/>
</dbReference>
<keyword evidence="3" id="KW-1185">Reference proteome</keyword>
<name>A0A1R3X3Q1_9BACT</name>
<evidence type="ECO:0000259" key="1">
    <source>
        <dbReference type="Pfam" id="PF04734"/>
    </source>
</evidence>
<dbReference type="EMBL" id="FTPP01000001">
    <property type="protein sequence ID" value="SIT85351.1"/>
    <property type="molecule type" value="Genomic_DNA"/>
</dbReference>
<organism evidence="2 3">
    <name type="scientific">Pontibacter indicus</name>
    <dbReference type="NCBI Taxonomy" id="1317125"/>
    <lineage>
        <taxon>Bacteria</taxon>
        <taxon>Pseudomonadati</taxon>
        <taxon>Bacteroidota</taxon>
        <taxon>Cytophagia</taxon>
        <taxon>Cytophagales</taxon>
        <taxon>Hymenobacteraceae</taxon>
        <taxon>Pontibacter</taxon>
    </lineage>
</organism>